<dbReference type="SUPFAM" id="SSF53335">
    <property type="entry name" value="S-adenosyl-L-methionine-dependent methyltransferases"/>
    <property type="match status" value="1"/>
</dbReference>
<dbReference type="InterPro" id="IPR029063">
    <property type="entry name" value="SAM-dependent_MTases_sf"/>
</dbReference>
<dbReference type="GO" id="GO:0008168">
    <property type="term" value="F:methyltransferase activity"/>
    <property type="evidence" value="ECO:0007669"/>
    <property type="project" value="UniProtKB-KW"/>
</dbReference>
<dbReference type="Proteomes" id="UP001138793">
    <property type="component" value="Unassembled WGS sequence"/>
</dbReference>
<dbReference type="Pfam" id="PF13649">
    <property type="entry name" value="Methyltransf_25"/>
    <property type="match status" value="1"/>
</dbReference>
<gene>
    <name evidence="3" type="ORF">J2Z64_002388</name>
</gene>
<proteinExistence type="predicted"/>
<evidence type="ECO:0000256" key="1">
    <source>
        <dbReference type="ARBA" id="ARBA00022679"/>
    </source>
</evidence>
<dbReference type="OrthoDB" id="9811589at2"/>
<dbReference type="CDD" id="cd02440">
    <property type="entry name" value="AdoMet_MTases"/>
    <property type="match status" value="1"/>
</dbReference>
<evidence type="ECO:0000313" key="3">
    <source>
        <dbReference type="EMBL" id="MBP2078131.1"/>
    </source>
</evidence>
<keyword evidence="4" id="KW-1185">Reference proteome</keyword>
<keyword evidence="3" id="KW-0489">Methyltransferase</keyword>
<sequence>MAYQQMASLYDQLMVNAPYDEWVSFTEEMLRQTGKEAERIADLGCGTGEIATRLAERGYQITGVDYSTDMLTYAAHKAAERNLSIQWLHQDLTKLTGLSEYDVAISYCDVMNYIIEPTDLQKSFHNIANCLKEGGLFIFDVHSLYQVEQNYVNQTFSEVTDEASYIWFCSAGDEPGEMFHDLTFFALEGEMYKRFDEYHHQRTYPISFYKKMLKESGFENIKLFADFSVKTNDIDEKSERIFFLAEKRSG</sequence>
<evidence type="ECO:0000259" key="2">
    <source>
        <dbReference type="Pfam" id="PF13649"/>
    </source>
</evidence>
<accession>A0A9X1CCK3</accession>
<dbReference type="GO" id="GO:0032259">
    <property type="term" value="P:methylation"/>
    <property type="evidence" value="ECO:0007669"/>
    <property type="project" value="UniProtKB-KW"/>
</dbReference>
<keyword evidence="1" id="KW-0808">Transferase</keyword>
<dbReference type="AlphaFoldDB" id="A0A9X1CCK3"/>
<reference evidence="3" key="1">
    <citation type="submission" date="2021-03" db="EMBL/GenBank/DDBJ databases">
        <title>Genomic Encyclopedia of Type Strains, Phase IV (KMG-IV): sequencing the most valuable type-strain genomes for metagenomic binning, comparative biology and taxonomic classification.</title>
        <authorList>
            <person name="Goeker M."/>
        </authorList>
    </citation>
    <scope>NUCLEOTIDE SEQUENCE</scope>
    <source>
        <strain evidence="3">DSM 107338</strain>
    </source>
</reference>
<dbReference type="EMBL" id="JAGGMB010000007">
    <property type="protein sequence ID" value="MBP2078131.1"/>
    <property type="molecule type" value="Genomic_DNA"/>
</dbReference>
<dbReference type="Gene3D" id="2.20.25.110">
    <property type="entry name" value="S-adenosyl-L-methionine-dependent methyltransferases"/>
    <property type="match status" value="1"/>
</dbReference>
<dbReference type="InterPro" id="IPR041698">
    <property type="entry name" value="Methyltransf_25"/>
</dbReference>
<dbReference type="RefSeq" id="WP_149473915.1">
    <property type="nucleotide sequence ID" value="NZ_JAGGMB010000007.1"/>
</dbReference>
<protein>
    <submittedName>
        <fullName evidence="3">SAM-dependent methyltransferase</fullName>
    </submittedName>
</protein>
<name>A0A9X1CCK3_9BACI</name>
<evidence type="ECO:0000313" key="4">
    <source>
        <dbReference type="Proteomes" id="UP001138793"/>
    </source>
</evidence>
<dbReference type="Gene3D" id="3.40.50.150">
    <property type="entry name" value="Vaccinia Virus protein VP39"/>
    <property type="match status" value="1"/>
</dbReference>
<feature type="domain" description="Methyltransferase" evidence="2">
    <location>
        <begin position="40"/>
        <end position="135"/>
    </location>
</feature>
<organism evidence="3 4">
    <name type="scientific">Oceanobacillus polygoni</name>
    <dbReference type="NCBI Taxonomy" id="1235259"/>
    <lineage>
        <taxon>Bacteria</taxon>
        <taxon>Bacillati</taxon>
        <taxon>Bacillota</taxon>
        <taxon>Bacilli</taxon>
        <taxon>Bacillales</taxon>
        <taxon>Bacillaceae</taxon>
        <taxon>Oceanobacillus</taxon>
    </lineage>
</organism>
<dbReference type="PANTHER" id="PTHR43861">
    <property type="entry name" value="TRANS-ACONITATE 2-METHYLTRANSFERASE-RELATED"/>
    <property type="match status" value="1"/>
</dbReference>
<comment type="caution">
    <text evidence="3">The sequence shown here is derived from an EMBL/GenBank/DDBJ whole genome shotgun (WGS) entry which is preliminary data.</text>
</comment>